<dbReference type="GO" id="GO:0016747">
    <property type="term" value="F:acyltransferase activity, transferring groups other than amino-acyl groups"/>
    <property type="evidence" value="ECO:0007669"/>
    <property type="project" value="InterPro"/>
</dbReference>
<comment type="caution">
    <text evidence="2">The sequence shown here is derived from an EMBL/GenBank/DDBJ whole genome shotgun (WGS) entry which is preliminary data.</text>
</comment>
<evidence type="ECO:0000313" key="2">
    <source>
        <dbReference type="EMBL" id="EDP19358.1"/>
    </source>
</evidence>
<dbReference type="Proteomes" id="UP000005396">
    <property type="component" value="Unassembled WGS sequence"/>
</dbReference>
<gene>
    <name evidence="2" type="ORF">CLOBOL_00195</name>
</gene>
<proteinExistence type="predicted"/>
<dbReference type="PaxDb" id="411902-CLOBOL_00195"/>
<accession>A8RGQ3</accession>
<dbReference type="HOGENOM" id="CLU_013985_3_6_9"/>
<dbReference type="Gene3D" id="3.40.630.30">
    <property type="match status" value="1"/>
</dbReference>
<dbReference type="AlphaFoldDB" id="A8RGQ3"/>
<dbReference type="eggNOG" id="COG1670">
    <property type="taxonomic scope" value="Bacteria"/>
</dbReference>
<dbReference type="InterPro" id="IPR016181">
    <property type="entry name" value="Acyl_CoA_acyltransferase"/>
</dbReference>
<reference evidence="2 3" key="1">
    <citation type="submission" date="2007-08" db="EMBL/GenBank/DDBJ databases">
        <authorList>
            <person name="Fulton L."/>
            <person name="Clifton S."/>
            <person name="Fulton B."/>
            <person name="Xu J."/>
            <person name="Minx P."/>
            <person name="Pepin K.H."/>
            <person name="Johnson M."/>
            <person name="Thiruvilangam P."/>
            <person name="Bhonagiri V."/>
            <person name="Nash W.E."/>
            <person name="Mardis E.R."/>
            <person name="Wilson R.K."/>
        </authorList>
    </citation>
    <scope>NUCLEOTIDE SEQUENCE [LARGE SCALE GENOMIC DNA]</scope>
    <source>
        <strain evidence="3">ATCC BAA-613 / DSM 15670 / CCUG 46953 / JCM 12243 / WAL 16351</strain>
    </source>
</reference>
<dbReference type="PANTHER" id="PTHR43792">
    <property type="entry name" value="GNAT FAMILY, PUTATIVE (AFU_ORTHOLOGUE AFUA_3G00765)-RELATED-RELATED"/>
    <property type="match status" value="1"/>
</dbReference>
<dbReference type="SUPFAM" id="SSF55729">
    <property type="entry name" value="Acyl-CoA N-acyltransferases (Nat)"/>
    <property type="match status" value="1"/>
</dbReference>
<dbReference type="InterPro" id="IPR000182">
    <property type="entry name" value="GNAT_dom"/>
</dbReference>
<sequence length="224" mass="25975">MLRTSFVCAGKERNLMKNSGTVRMETKRLVLRPYVIEDADAMFRNWANDPQVTKYLSWEPHKDVEETKQILEGWIKSYESKDFYTWAIARKEDEGNVIGSISVPQLNQKAGRVTVGYCLGRNWWGHKIMKEAFAELIRFFFEVEGANRVEALHDTRNVNSGKVMAACGLKKEGTLRRYGWNNQGICDECIYGMVASDYFEGKQRWENKLGKQEIEGYVWTAGYR</sequence>
<evidence type="ECO:0000259" key="1">
    <source>
        <dbReference type="Pfam" id="PF13302"/>
    </source>
</evidence>
<dbReference type="EMBL" id="ABCC02000002">
    <property type="protein sequence ID" value="EDP19358.1"/>
    <property type="molecule type" value="Genomic_DNA"/>
</dbReference>
<name>A8RGQ3_ENTBW</name>
<feature type="domain" description="N-acetyltransferase" evidence="1">
    <location>
        <begin position="28"/>
        <end position="170"/>
    </location>
</feature>
<dbReference type="Pfam" id="PF13302">
    <property type="entry name" value="Acetyltransf_3"/>
    <property type="match status" value="1"/>
</dbReference>
<evidence type="ECO:0000313" key="3">
    <source>
        <dbReference type="Proteomes" id="UP000005396"/>
    </source>
</evidence>
<protein>
    <recommendedName>
        <fullName evidence="1">N-acetyltransferase domain-containing protein</fullName>
    </recommendedName>
</protein>
<dbReference type="InterPro" id="IPR051531">
    <property type="entry name" value="N-acetyltransferase"/>
</dbReference>
<reference evidence="2 3" key="2">
    <citation type="submission" date="2007-09" db="EMBL/GenBank/DDBJ databases">
        <title>Draft genome sequence of Clostridium bolteae (ATCC BAA-613).</title>
        <authorList>
            <person name="Sudarsanam P."/>
            <person name="Ley R."/>
            <person name="Guruge J."/>
            <person name="Turnbaugh P.J."/>
            <person name="Mahowald M."/>
            <person name="Liep D."/>
            <person name="Gordon J."/>
        </authorList>
    </citation>
    <scope>NUCLEOTIDE SEQUENCE [LARGE SCALE GENOMIC DNA]</scope>
    <source>
        <strain evidence="3">ATCC BAA-613 / DSM 15670 / CCUG 46953 / JCM 12243 / WAL 16351</strain>
    </source>
</reference>
<organism evidence="2 3">
    <name type="scientific">Enterocloster bolteae (strain ATCC BAA-613 / DSM 15670 / CCUG 46953 / JCM 12243 / WAL 16351)</name>
    <name type="common">Clostridium bolteae</name>
    <dbReference type="NCBI Taxonomy" id="411902"/>
    <lineage>
        <taxon>Bacteria</taxon>
        <taxon>Bacillati</taxon>
        <taxon>Bacillota</taxon>
        <taxon>Clostridia</taxon>
        <taxon>Lachnospirales</taxon>
        <taxon>Lachnospiraceae</taxon>
        <taxon>Enterocloster</taxon>
    </lineage>
</organism>